<dbReference type="EMBL" id="JACHXM010000001">
    <property type="protein sequence ID" value="MBB3139670.1"/>
    <property type="molecule type" value="Genomic_DNA"/>
</dbReference>
<dbReference type="RefSeq" id="WP_183386063.1">
    <property type="nucleotide sequence ID" value="NZ_JACHXM010000001.1"/>
</dbReference>
<proteinExistence type="predicted"/>
<accession>A0A7W5G486</accession>
<reference evidence="2 3" key="1">
    <citation type="submission" date="2020-08" db="EMBL/GenBank/DDBJ databases">
        <title>Genomic Encyclopedia of Type Strains, Phase III (KMG-III): the genomes of soil and plant-associated and newly described type strains.</title>
        <authorList>
            <person name="Whitman W."/>
        </authorList>
    </citation>
    <scope>NUCLEOTIDE SEQUENCE [LARGE SCALE GENOMIC DNA]</scope>
    <source>
        <strain evidence="2 3">CECT 5995</strain>
    </source>
</reference>
<protein>
    <recommendedName>
        <fullName evidence="1">DUF6916 domain-containing protein</fullName>
    </recommendedName>
</protein>
<comment type="caution">
    <text evidence="2">The sequence shown here is derived from an EMBL/GenBank/DDBJ whole genome shotgun (WGS) entry which is preliminary data.</text>
</comment>
<evidence type="ECO:0000259" key="1">
    <source>
        <dbReference type="Pfam" id="PF21880"/>
    </source>
</evidence>
<keyword evidence="3" id="KW-1185">Reference proteome</keyword>
<dbReference type="Proteomes" id="UP000525987">
    <property type="component" value="Unassembled WGS sequence"/>
</dbReference>
<sequence>MLNTVTAADFEPLLGQDCVLDLTPELSVRLDVEQVKRRPECQVPGHEEARTPFDVLLTGREGEAAFHEAVANLHIAEGVVLESVYICRVMPPGGEMARPWYQLVFN</sequence>
<evidence type="ECO:0000313" key="3">
    <source>
        <dbReference type="Proteomes" id="UP000525987"/>
    </source>
</evidence>
<dbReference type="AlphaFoldDB" id="A0A7W5G486"/>
<name>A0A7W5G486_9GAMM</name>
<dbReference type="Pfam" id="PF21880">
    <property type="entry name" value="DUF6916"/>
    <property type="match status" value="1"/>
</dbReference>
<organism evidence="2 3">
    <name type="scientific">Halomonas organivorans</name>
    <dbReference type="NCBI Taxonomy" id="257772"/>
    <lineage>
        <taxon>Bacteria</taxon>
        <taxon>Pseudomonadati</taxon>
        <taxon>Pseudomonadota</taxon>
        <taxon>Gammaproteobacteria</taxon>
        <taxon>Oceanospirillales</taxon>
        <taxon>Halomonadaceae</taxon>
        <taxon>Halomonas</taxon>
    </lineage>
</organism>
<evidence type="ECO:0000313" key="2">
    <source>
        <dbReference type="EMBL" id="MBB3139670.1"/>
    </source>
</evidence>
<dbReference type="InterPro" id="IPR054209">
    <property type="entry name" value="DUF6916"/>
</dbReference>
<feature type="domain" description="DUF6916" evidence="1">
    <location>
        <begin position="6"/>
        <end position="105"/>
    </location>
</feature>
<gene>
    <name evidence="2" type="ORF">FHR96_000516</name>
</gene>